<evidence type="ECO:0000313" key="2">
    <source>
        <dbReference type="EMBL" id="TKS02665.1"/>
    </source>
</evidence>
<reference evidence="2" key="1">
    <citation type="submission" date="2018-10" db="EMBL/GenBank/DDBJ databases">
        <title>Population genomic analysis revealed the cold adaptation of white poplar.</title>
        <authorList>
            <person name="Liu Y.-J."/>
        </authorList>
    </citation>
    <scope>NUCLEOTIDE SEQUENCE [LARGE SCALE GENOMIC DNA]</scope>
    <source>
        <strain evidence="2">PAL-ZL1</strain>
    </source>
</reference>
<sequence length="188" mass="21079">MIEVSFRFSRRDRSEVINSTIRMFLHLAWRLPVQHGLHASSFDPINSCRRQSSAQGTRPYAKHLFHIELIFPYDLELVIVCQEGSALPDFPTKAELCTSSYLSKQAAATSGLQAPLVSVLKPEQLPAGRKHPRSPGNKQGDRKPHLLLSFRLGAFSPVLKLASDPRRPKEGSAFRPYLFQDGRSSVDV</sequence>
<comment type="caution">
    <text evidence="2">The sequence shown here is derived from an EMBL/GenBank/DDBJ whole genome shotgun (WGS) entry which is preliminary data.</text>
</comment>
<feature type="region of interest" description="Disordered" evidence="1">
    <location>
        <begin position="162"/>
        <end position="188"/>
    </location>
</feature>
<evidence type="ECO:0000256" key="1">
    <source>
        <dbReference type="SAM" id="MobiDB-lite"/>
    </source>
</evidence>
<gene>
    <name evidence="2" type="ORF">D5086_0000160660</name>
</gene>
<dbReference type="EMBL" id="RCHU01000534">
    <property type="protein sequence ID" value="TKS02665.1"/>
    <property type="molecule type" value="Genomic_DNA"/>
</dbReference>
<proteinExistence type="predicted"/>
<feature type="compositionally biased region" description="Basic and acidic residues" evidence="1">
    <location>
        <begin position="163"/>
        <end position="172"/>
    </location>
</feature>
<keyword evidence="2" id="KW-0496">Mitochondrion</keyword>
<protein>
    <submittedName>
        <fullName evidence="2">Uncharacterized protein</fullName>
    </submittedName>
</protein>
<geneLocation type="mitochondrion" evidence="2"/>
<organism evidence="2">
    <name type="scientific">Populus alba</name>
    <name type="common">White poplar</name>
    <dbReference type="NCBI Taxonomy" id="43335"/>
    <lineage>
        <taxon>Eukaryota</taxon>
        <taxon>Viridiplantae</taxon>
        <taxon>Streptophyta</taxon>
        <taxon>Embryophyta</taxon>
        <taxon>Tracheophyta</taxon>
        <taxon>Spermatophyta</taxon>
        <taxon>Magnoliopsida</taxon>
        <taxon>eudicotyledons</taxon>
        <taxon>Gunneridae</taxon>
        <taxon>Pentapetalae</taxon>
        <taxon>rosids</taxon>
        <taxon>fabids</taxon>
        <taxon>Malpighiales</taxon>
        <taxon>Salicaceae</taxon>
        <taxon>Saliceae</taxon>
        <taxon>Populus</taxon>
    </lineage>
</organism>
<accession>A0A4U5Q3K3</accession>
<feature type="region of interest" description="Disordered" evidence="1">
    <location>
        <begin position="123"/>
        <end position="142"/>
    </location>
</feature>
<name>A0A4U5Q3K3_POPAL</name>
<dbReference type="AlphaFoldDB" id="A0A4U5Q3K3"/>